<dbReference type="EC" id="4.3.3.7" evidence="5"/>
<dbReference type="RefSeq" id="WP_346822270.1">
    <property type="nucleotide sequence ID" value="NZ_JBDKWZ010000009.1"/>
</dbReference>
<dbReference type="Gene3D" id="3.20.20.70">
    <property type="entry name" value="Aldolase class I"/>
    <property type="match status" value="1"/>
</dbReference>
<proteinExistence type="inferred from homology"/>
<dbReference type="EC" id="4.1.3.3" evidence="5"/>
<dbReference type="Pfam" id="PF00701">
    <property type="entry name" value="DHDPS"/>
    <property type="match status" value="1"/>
</dbReference>
<reference evidence="5 6" key="1">
    <citation type="submission" date="2024-04" db="EMBL/GenBank/DDBJ databases">
        <title>Novel genus in family Flammeovirgaceae.</title>
        <authorList>
            <person name="Nguyen T.H."/>
            <person name="Vuong T.Q."/>
            <person name="Le H."/>
            <person name="Kim S.-G."/>
        </authorList>
    </citation>
    <scope>NUCLEOTIDE SEQUENCE [LARGE SCALE GENOMIC DNA]</scope>
    <source>
        <strain evidence="5 6">JCM 23209</strain>
    </source>
</reference>
<dbReference type="GO" id="GO:0008840">
    <property type="term" value="F:4-hydroxy-tetrahydrodipicolinate synthase activity"/>
    <property type="evidence" value="ECO:0007669"/>
    <property type="project" value="UniProtKB-EC"/>
</dbReference>
<evidence type="ECO:0000256" key="3">
    <source>
        <dbReference type="PIRSR" id="PIRSR001365-1"/>
    </source>
</evidence>
<dbReference type="PANTHER" id="PTHR12128:SF72">
    <property type="entry name" value="DIHYDRODIPICOLINATE SYNTHASE"/>
    <property type="match status" value="1"/>
</dbReference>
<gene>
    <name evidence="5" type="ORF">AAG747_16325</name>
</gene>
<dbReference type="InterPro" id="IPR013785">
    <property type="entry name" value="Aldolase_TIM"/>
</dbReference>
<feature type="active site" description="Proton donor/acceptor" evidence="3">
    <location>
        <position position="136"/>
    </location>
</feature>
<dbReference type="SMART" id="SM01130">
    <property type="entry name" value="DHDPS"/>
    <property type="match status" value="1"/>
</dbReference>
<evidence type="ECO:0000256" key="4">
    <source>
        <dbReference type="PIRSR" id="PIRSR001365-2"/>
    </source>
</evidence>
<feature type="binding site" evidence="4">
    <location>
        <position position="206"/>
    </location>
    <ligand>
        <name>pyruvate</name>
        <dbReference type="ChEBI" id="CHEBI:15361"/>
    </ligand>
</feature>
<keyword evidence="1 2" id="KW-0456">Lyase</keyword>
<dbReference type="InterPro" id="IPR002220">
    <property type="entry name" value="DapA-like"/>
</dbReference>
<dbReference type="PANTHER" id="PTHR12128">
    <property type="entry name" value="DIHYDRODIPICOLINATE SYNTHASE"/>
    <property type="match status" value="1"/>
</dbReference>
<dbReference type="SUPFAM" id="SSF51569">
    <property type="entry name" value="Aldolase"/>
    <property type="match status" value="1"/>
</dbReference>
<dbReference type="AlphaFoldDB" id="A0AAW9SF67"/>
<dbReference type="Proteomes" id="UP001403385">
    <property type="component" value="Unassembled WGS sequence"/>
</dbReference>
<evidence type="ECO:0000256" key="2">
    <source>
        <dbReference type="PIRNR" id="PIRNR001365"/>
    </source>
</evidence>
<name>A0AAW9SF67_9BACT</name>
<sequence>MKITWNGVYPAITTKFTQDGQLDMQAYAANIQQQIEAGIDGIIVAGSLGETSTLTKEERFLVTEETIRLCKGKIPVLLNIAEQSTREAVAIAQRAEEIGAEGLMLLPPMRYKADDRETVEYFKTIAQASSLPVMIYNNPVDYGIKVTLAMFDELLKLDNVQAVKESTRDITNITRYKNTFGDRMKILCGVDTLALESLAAGADGWVAGLVCAFPRETVAIYRLMKAGRTEEALKIYRWFMPLLELDIHPKLIQYIKLAEAQVGMGTEHVRAPRLPLIGEEKERILKIIQDALAIRPELPTV</sequence>
<dbReference type="CDD" id="cd00408">
    <property type="entry name" value="DHDPS-like"/>
    <property type="match status" value="1"/>
</dbReference>
<accession>A0AAW9SF67</accession>
<evidence type="ECO:0000256" key="1">
    <source>
        <dbReference type="ARBA" id="ARBA00023239"/>
    </source>
</evidence>
<feature type="active site" description="Schiff-base intermediate with substrate" evidence="3">
    <location>
        <position position="164"/>
    </location>
</feature>
<comment type="similarity">
    <text evidence="2">Belongs to the DapA family.</text>
</comment>
<dbReference type="EC" id="4.2.1.41" evidence="5"/>
<dbReference type="EMBL" id="JBDKWZ010000009">
    <property type="protein sequence ID" value="MEN7549491.1"/>
    <property type="molecule type" value="Genomic_DNA"/>
</dbReference>
<dbReference type="PIRSF" id="PIRSF001365">
    <property type="entry name" value="DHDPS"/>
    <property type="match status" value="1"/>
</dbReference>
<comment type="caution">
    <text evidence="5">The sequence shown here is derived from an EMBL/GenBank/DDBJ whole genome shotgun (WGS) entry which is preliminary data.</text>
</comment>
<dbReference type="PRINTS" id="PR00146">
    <property type="entry name" value="DHPICSNTHASE"/>
</dbReference>
<protein>
    <submittedName>
        <fullName evidence="5">Dihydrodipicolinate synthase family protein</fullName>
        <ecNumber evidence="5">4.1.3.3</ecNumber>
        <ecNumber evidence="5">4.2.1.41</ecNumber>
        <ecNumber evidence="5">4.3.3.7</ecNumber>
    </submittedName>
</protein>
<dbReference type="GO" id="GO:0047448">
    <property type="term" value="F:5-dehydro-4-deoxyglucarate dehydratase activity"/>
    <property type="evidence" value="ECO:0007669"/>
    <property type="project" value="UniProtKB-EC"/>
</dbReference>
<evidence type="ECO:0000313" key="5">
    <source>
        <dbReference type="EMBL" id="MEN7549491.1"/>
    </source>
</evidence>
<keyword evidence="6" id="KW-1185">Reference proteome</keyword>
<evidence type="ECO:0000313" key="6">
    <source>
        <dbReference type="Proteomes" id="UP001403385"/>
    </source>
</evidence>
<organism evidence="5 6">
    <name type="scientific">Rapidithrix thailandica</name>
    <dbReference type="NCBI Taxonomy" id="413964"/>
    <lineage>
        <taxon>Bacteria</taxon>
        <taxon>Pseudomonadati</taxon>
        <taxon>Bacteroidota</taxon>
        <taxon>Cytophagia</taxon>
        <taxon>Cytophagales</taxon>
        <taxon>Flammeovirgaceae</taxon>
        <taxon>Rapidithrix</taxon>
    </lineage>
</organism>
<dbReference type="GO" id="GO:0008747">
    <property type="term" value="F:N-acetylneuraminate lyase activity"/>
    <property type="evidence" value="ECO:0007669"/>
    <property type="project" value="UniProtKB-EC"/>
</dbReference>